<accession>A0A7J6M4S1</accession>
<dbReference type="EMBL" id="JAAPAO010000235">
    <property type="protein sequence ID" value="KAF4666426.1"/>
    <property type="molecule type" value="Genomic_DNA"/>
</dbReference>
<proteinExistence type="predicted"/>
<reference evidence="2 3" key="1">
    <citation type="submission" date="2020-04" db="EMBL/GenBank/DDBJ databases">
        <title>Perkinsus chesapeaki whole genome sequence.</title>
        <authorList>
            <person name="Bogema D.R."/>
        </authorList>
    </citation>
    <scope>NUCLEOTIDE SEQUENCE [LARGE SCALE GENOMIC DNA]</scope>
    <source>
        <strain evidence="2">ATCC PRA-425</strain>
    </source>
</reference>
<organism evidence="2 3">
    <name type="scientific">Perkinsus chesapeaki</name>
    <name type="common">Clam parasite</name>
    <name type="synonym">Perkinsus andrewsi</name>
    <dbReference type="NCBI Taxonomy" id="330153"/>
    <lineage>
        <taxon>Eukaryota</taxon>
        <taxon>Sar</taxon>
        <taxon>Alveolata</taxon>
        <taxon>Perkinsozoa</taxon>
        <taxon>Perkinsea</taxon>
        <taxon>Perkinsida</taxon>
        <taxon>Perkinsidae</taxon>
        <taxon>Perkinsus</taxon>
    </lineage>
</organism>
<keyword evidence="1" id="KW-0732">Signal</keyword>
<evidence type="ECO:0000313" key="3">
    <source>
        <dbReference type="Proteomes" id="UP000591131"/>
    </source>
</evidence>
<sequence>MWIIVAAQALLSATAQPVGRYLYANGRKYRIAFDVRDEAAAIIFDTPTQYFISGYHSLSSVGEGNYSIDFNSTEGVHLWYDGIKSIYPDLVFQDGDLTTLTFTSNDSLYVMLAGQKLELLRQGFSLQVGKFDYTEGWSRFPTLRINYTVYDNGSLDVQVLCTGYTSSVISFTLAENDKSLLYKSYDLVPASLVEKLKVNFAITCPGLRPISGDLTNVVFADESTLFIILRGIHYYLSKA</sequence>
<evidence type="ECO:0000313" key="2">
    <source>
        <dbReference type="EMBL" id="KAF4666426.1"/>
    </source>
</evidence>
<keyword evidence="3" id="KW-1185">Reference proteome</keyword>
<feature type="signal peptide" evidence="1">
    <location>
        <begin position="1"/>
        <end position="15"/>
    </location>
</feature>
<gene>
    <name evidence="2" type="ORF">FOL47_004094</name>
</gene>
<evidence type="ECO:0000256" key="1">
    <source>
        <dbReference type="SAM" id="SignalP"/>
    </source>
</evidence>
<name>A0A7J6M4S1_PERCH</name>
<protein>
    <submittedName>
        <fullName evidence="2">Uncharacterized protein</fullName>
    </submittedName>
</protein>
<feature type="chain" id="PRO_5029608376" evidence="1">
    <location>
        <begin position="16"/>
        <end position="239"/>
    </location>
</feature>
<dbReference type="Proteomes" id="UP000591131">
    <property type="component" value="Unassembled WGS sequence"/>
</dbReference>
<comment type="caution">
    <text evidence="2">The sequence shown here is derived from an EMBL/GenBank/DDBJ whole genome shotgun (WGS) entry which is preliminary data.</text>
</comment>
<dbReference type="AlphaFoldDB" id="A0A7J6M4S1"/>